<accession>A0ABU1JVX7</accession>
<dbReference type="InterPro" id="IPR010111">
    <property type="entry name" value="Kynureninase"/>
</dbReference>
<organism evidence="4 5">
    <name type="scientific">Inquilinus ginsengisoli</name>
    <dbReference type="NCBI Taxonomy" id="363840"/>
    <lineage>
        <taxon>Bacteria</taxon>
        <taxon>Pseudomonadati</taxon>
        <taxon>Pseudomonadota</taxon>
        <taxon>Alphaproteobacteria</taxon>
        <taxon>Rhodospirillales</taxon>
        <taxon>Rhodospirillaceae</taxon>
        <taxon>Inquilinus</taxon>
    </lineage>
</organism>
<keyword evidence="4" id="KW-0456">Lyase</keyword>
<protein>
    <submittedName>
        <fullName evidence="4">Selenocysteine lyase/cysteine desulfurase</fullName>
    </submittedName>
</protein>
<dbReference type="InterPro" id="IPR015424">
    <property type="entry name" value="PyrdxlP-dep_Trfase"/>
</dbReference>
<keyword evidence="3" id="KW-0663">Pyridoxal phosphate</keyword>
<evidence type="ECO:0000313" key="5">
    <source>
        <dbReference type="Proteomes" id="UP001262410"/>
    </source>
</evidence>
<evidence type="ECO:0000256" key="3">
    <source>
        <dbReference type="ARBA" id="ARBA00022898"/>
    </source>
</evidence>
<dbReference type="GO" id="GO:0016829">
    <property type="term" value="F:lyase activity"/>
    <property type="evidence" value="ECO:0007669"/>
    <property type="project" value="UniProtKB-KW"/>
</dbReference>
<proteinExistence type="predicted"/>
<dbReference type="EMBL" id="JAVDPW010000010">
    <property type="protein sequence ID" value="MDR6292777.1"/>
    <property type="molecule type" value="Genomic_DNA"/>
</dbReference>
<dbReference type="InterPro" id="IPR015421">
    <property type="entry name" value="PyrdxlP-dep_Trfase_major"/>
</dbReference>
<evidence type="ECO:0000256" key="2">
    <source>
        <dbReference type="ARBA" id="ARBA00022801"/>
    </source>
</evidence>
<reference evidence="4 5" key="1">
    <citation type="submission" date="2023-07" db="EMBL/GenBank/DDBJ databases">
        <title>Sorghum-associated microbial communities from plants grown in Nebraska, USA.</title>
        <authorList>
            <person name="Schachtman D."/>
        </authorList>
    </citation>
    <scope>NUCLEOTIDE SEQUENCE [LARGE SCALE GENOMIC DNA]</scope>
    <source>
        <strain evidence="4 5">584</strain>
    </source>
</reference>
<keyword evidence="5" id="KW-1185">Reference proteome</keyword>
<dbReference type="RefSeq" id="WP_309799177.1">
    <property type="nucleotide sequence ID" value="NZ_JAVDPW010000010.1"/>
</dbReference>
<dbReference type="InterPro" id="IPR015422">
    <property type="entry name" value="PyrdxlP-dep_Trfase_small"/>
</dbReference>
<dbReference type="SUPFAM" id="SSF53383">
    <property type="entry name" value="PLP-dependent transferases"/>
    <property type="match status" value="1"/>
</dbReference>
<keyword evidence="2" id="KW-0378">Hydrolase</keyword>
<gene>
    <name evidence="4" type="ORF">E9232_005322</name>
</gene>
<keyword evidence="1" id="KW-0662">Pyridine nucleotide biosynthesis</keyword>
<sequence length="391" mass="42374">MSYKPLFSRFIAAAPDRLHLAAHSHHFWPDAVFAAQARYVEDSALHADMKWGPIFGGLVPRLQARIAAILALPDPASLAFAPNTHEFVRRLLSCLPTDRPARILTTDSEFHSFRRQVARLEEDGLVQVTRVAQEPTADFPARFAAAARAGGHDLVFFSQVFFNSGYAVPDLAALVDAVPDRGTLIAIDGYHGFVALPTDISAIADRAFYIAGGYKYAMAGEGACFLHVPPGYGPRPRDTGWYAAFGALAGAQDGRVPYGTDGSRFLGSTFDPSGLYRLLAVLDLLAERGIGVPVIHAHVLALQEGFAAALDRAGLPDLARSRLLAPLDTPHRGHFLTYRTDAAGAIDERLGAAGIIVDHRDDRLRFGFGLYHDLADVPDMVERVVQALVRS</sequence>
<evidence type="ECO:0000313" key="4">
    <source>
        <dbReference type="EMBL" id="MDR6292777.1"/>
    </source>
</evidence>
<dbReference type="Pfam" id="PF22580">
    <property type="entry name" value="KYNU_C"/>
    <property type="match status" value="1"/>
</dbReference>
<name>A0ABU1JVX7_9PROT</name>
<dbReference type="Proteomes" id="UP001262410">
    <property type="component" value="Unassembled WGS sequence"/>
</dbReference>
<evidence type="ECO:0000256" key="1">
    <source>
        <dbReference type="ARBA" id="ARBA00022642"/>
    </source>
</evidence>
<dbReference type="Gene3D" id="3.40.640.10">
    <property type="entry name" value="Type I PLP-dependent aspartate aminotransferase-like (Major domain)"/>
    <property type="match status" value="1"/>
</dbReference>
<dbReference type="Gene3D" id="3.90.1150.10">
    <property type="entry name" value="Aspartate Aminotransferase, domain 1"/>
    <property type="match status" value="1"/>
</dbReference>
<comment type="caution">
    <text evidence="4">The sequence shown here is derived from an EMBL/GenBank/DDBJ whole genome shotgun (WGS) entry which is preliminary data.</text>
</comment>